<protein>
    <recommendedName>
        <fullName evidence="4">DUF2232 domain-containing protein</fullName>
    </recommendedName>
</protein>
<keyword evidence="1" id="KW-1133">Transmembrane helix</keyword>
<accession>A0A5A5TKT0</accession>
<evidence type="ECO:0000313" key="2">
    <source>
        <dbReference type="EMBL" id="GCF11679.1"/>
    </source>
</evidence>
<sequence length="250" mass="28388">MFRNLSAIEIAEGALLADIAVAFQFLATFLPVAAHFFSLLNFTVFTILVLRRGTYVGIMGMCVSVFLLCVLIGPHGLILMVTEGLGGLFLGFMMKHRFHHLPLLLLGIVGGTIYTYVGLLALAWLSGIPWQVTLESLHRSYQASLVIIASLTHRVGLGVFWQRDILPPLNSFVNLAFAYWWVALFIGLLIFFCPAVTAIYVISNSLVRLLGYDVRPLASGKLRRQIRGWRWRKLRRRVKRMKRRKQWSRV</sequence>
<evidence type="ECO:0008006" key="4">
    <source>
        <dbReference type="Google" id="ProtNLM"/>
    </source>
</evidence>
<dbReference type="OrthoDB" id="155338at2"/>
<feature type="transmembrane region" description="Helical" evidence="1">
    <location>
        <begin position="57"/>
        <end position="81"/>
    </location>
</feature>
<dbReference type="AlphaFoldDB" id="A0A5A5TKT0"/>
<dbReference type="Proteomes" id="UP000322530">
    <property type="component" value="Unassembled WGS sequence"/>
</dbReference>
<keyword evidence="1" id="KW-0812">Transmembrane</keyword>
<gene>
    <name evidence="2" type="ORF">KDI_52430</name>
</gene>
<dbReference type="EMBL" id="BIXY01000133">
    <property type="protein sequence ID" value="GCF11679.1"/>
    <property type="molecule type" value="Genomic_DNA"/>
</dbReference>
<comment type="caution">
    <text evidence="2">The sequence shown here is derived from an EMBL/GenBank/DDBJ whole genome shotgun (WGS) entry which is preliminary data.</text>
</comment>
<evidence type="ECO:0000313" key="3">
    <source>
        <dbReference type="Proteomes" id="UP000322530"/>
    </source>
</evidence>
<reference evidence="2 3" key="1">
    <citation type="submission" date="2019-01" db="EMBL/GenBank/DDBJ databases">
        <title>Draft genome sequence of Dictyobacter sp. Uno17.</title>
        <authorList>
            <person name="Wang C.M."/>
            <person name="Zheng Y."/>
            <person name="Sakai Y."/>
            <person name="Abe K."/>
            <person name="Yokota A."/>
            <person name="Yabe S."/>
        </authorList>
    </citation>
    <scope>NUCLEOTIDE SEQUENCE [LARGE SCALE GENOMIC DNA]</scope>
    <source>
        <strain evidence="2 3">Uno17</strain>
    </source>
</reference>
<dbReference type="RefSeq" id="WP_149404493.1">
    <property type="nucleotide sequence ID" value="NZ_BIXY01000133.1"/>
</dbReference>
<feature type="transmembrane region" description="Helical" evidence="1">
    <location>
        <begin position="101"/>
        <end position="128"/>
    </location>
</feature>
<keyword evidence="1" id="KW-0472">Membrane</keyword>
<dbReference type="Pfam" id="PF09991">
    <property type="entry name" value="DUF2232"/>
    <property type="match status" value="1"/>
</dbReference>
<feature type="transmembrane region" description="Helical" evidence="1">
    <location>
        <begin position="181"/>
        <end position="202"/>
    </location>
</feature>
<proteinExistence type="predicted"/>
<dbReference type="InterPro" id="IPR018710">
    <property type="entry name" value="DUF2232"/>
</dbReference>
<feature type="transmembrane region" description="Helical" evidence="1">
    <location>
        <begin position="140"/>
        <end position="161"/>
    </location>
</feature>
<organism evidence="2 3">
    <name type="scientific">Dictyobacter arantiisoli</name>
    <dbReference type="NCBI Taxonomy" id="2014874"/>
    <lineage>
        <taxon>Bacteria</taxon>
        <taxon>Bacillati</taxon>
        <taxon>Chloroflexota</taxon>
        <taxon>Ktedonobacteria</taxon>
        <taxon>Ktedonobacterales</taxon>
        <taxon>Dictyobacteraceae</taxon>
        <taxon>Dictyobacter</taxon>
    </lineage>
</organism>
<name>A0A5A5TKT0_9CHLR</name>
<keyword evidence="3" id="KW-1185">Reference proteome</keyword>
<evidence type="ECO:0000256" key="1">
    <source>
        <dbReference type="SAM" id="Phobius"/>
    </source>
</evidence>